<gene>
    <name evidence="3" type="ORF">IDJ76_18365</name>
</gene>
<feature type="transmembrane region" description="Helical" evidence="1">
    <location>
        <begin position="186"/>
        <end position="210"/>
    </location>
</feature>
<dbReference type="InterPro" id="IPR010559">
    <property type="entry name" value="Sig_transdc_His_kin_internal"/>
</dbReference>
<feature type="transmembrane region" description="Helical" evidence="1">
    <location>
        <begin position="216"/>
        <end position="235"/>
    </location>
</feature>
<keyword evidence="1" id="KW-0812">Transmembrane</keyword>
<dbReference type="PANTHER" id="PTHR34220">
    <property type="entry name" value="SENSOR HISTIDINE KINASE YPDA"/>
    <property type="match status" value="1"/>
</dbReference>
<dbReference type="Pfam" id="PF06580">
    <property type="entry name" value="His_kinase"/>
    <property type="match status" value="1"/>
</dbReference>
<dbReference type="RefSeq" id="WP_191165345.1">
    <property type="nucleotide sequence ID" value="NZ_JACWMX010000009.1"/>
</dbReference>
<keyword evidence="1" id="KW-1133">Transmembrane helix</keyword>
<dbReference type="GO" id="GO:0000155">
    <property type="term" value="F:phosphorelay sensor kinase activity"/>
    <property type="evidence" value="ECO:0007669"/>
    <property type="project" value="InterPro"/>
</dbReference>
<reference evidence="3" key="1">
    <citation type="submission" date="2020-09" db="EMBL/GenBank/DDBJ databases">
        <title>Novel species of Mucilaginibacter isolated from a glacier on the Tibetan Plateau.</title>
        <authorList>
            <person name="Liu Q."/>
            <person name="Xin Y.-H."/>
        </authorList>
    </citation>
    <scope>NUCLEOTIDE SEQUENCE</scope>
    <source>
        <strain evidence="3">ZB1P21</strain>
    </source>
</reference>
<dbReference type="PANTHER" id="PTHR34220:SF7">
    <property type="entry name" value="SENSOR HISTIDINE KINASE YPDA"/>
    <property type="match status" value="1"/>
</dbReference>
<evidence type="ECO:0000313" key="3">
    <source>
        <dbReference type="EMBL" id="MBD1395076.1"/>
    </source>
</evidence>
<evidence type="ECO:0000313" key="4">
    <source>
        <dbReference type="Proteomes" id="UP000619078"/>
    </source>
</evidence>
<feature type="transmembrane region" description="Helical" evidence="1">
    <location>
        <begin position="342"/>
        <end position="363"/>
    </location>
</feature>
<feature type="transmembrane region" description="Helical" evidence="1">
    <location>
        <begin position="247"/>
        <end position="269"/>
    </location>
</feature>
<dbReference type="AlphaFoldDB" id="A0A926NPR6"/>
<organism evidence="3 4">
    <name type="scientific">Mucilaginibacter glaciei</name>
    <dbReference type="NCBI Taxonomy" id="2772109"/>
    <lineage>
        <taxon>Bacteria</taxon>
        <taxon>Pseudomonadati</taxon>
        <taxon>Bacteroidota</taxon>
        <taxon>Sphingobacteriia</taxon>
        <taxon>Sphingobacteriales</taxon>
        <taxon>Sphingobacteriaceae</taxon>
        <taxon>Mucilaginibacter</taxon>
    </lineage>
</organism>
<proteinExistence type="predicted"/>
<dbReference type="Proteomes" id="UP000619078">
    <property type="component" value="Unassembled WGS sequence"/>
</dbReference>
<feature type="transmembrane region" description="Helical" evidence="1">
    <location>
        <begin position="313"/>
        <end position="336"/>
    </location>
</feature>
<dbReference type="EMBL" id="JACWMX010000009">
    <property type="protein sequence ID" value="MBD1395076.1"/>
    <property type="molecule type" value="Genomic_DNA"/>
</dbReference>
<accession>A0A926NPR6</accession>
<sequence>MRAVYILSFLFILFSLPVKGQDTIVLNGQPKWVKPLDIAGQVLFYEDRADEPLSFSEIKKQRFIAFTKAYRETEYSSRPLIIQWFKFVICNPSLSDTLDLRVGLSPHCFTRLYVDNRLKALSGAYEVKGKLALRQGLAAIVLPGSTIICYVRTEDRKAQFVPPEIKLQTPYLSLKGGYEGFNGDRYLFSMLSILCGCLLFISIFAIYQYYLYRDAAFIWYVSYTIASFLMGLFWLDIRMQLMLFTPFIRDLIFSVFTFLIPVLYALFIGKMLSLPTHFQKGWLIINILIGIAIFQMLAEFVQVRTGWFIFNKNYYGTVTSVWPTVMLNLVLLVLTAKSKEPVKWFLFGGLMSLLLLWFLPFTGITYKIPSHSRELFMIIIFIPAFFLLGLTIEAICFSFALSYRAKLVLIERNRMQASYALQLENALTKKTNELQLQSSISEAQKIKQVRTEFEQKIAETEMTALRAQMNPHFIFNCLNSIKLYTLENDSQTASEYLTIFSQLIRLVLENSQSEKVTLQKELETLRLYIKLEAMRFKNKVQYDINVDPAIDQQFTDVPPLLLQPYVENAIWHGLMHKKDGGNIKIDVTLPLEHLLHIEITDNGVGRELAAAYKSKSATRQKSFGLKMTSERIDIINQLYKMEADVRITDLKDAMNKAIGTKVTIQIPI</sequence>
<keyword evidence="4" id="KW-1185">Reference proteome</keyword>
<dbReference type="SUPFAM" id="SSF55874">
    <property type="entry name" value="ATPase domain of HSP90 chaperone/DNA topoisomerase II/histidine kinase"/>
    <property type="match status" value="1"/>
</dbReference>
<evidence type="ECO:0000259" key="2">
    <source>
        <dbReference type="Pfam" id="PF06580"/>
    </source>
</evidence>
<keyword evidence="3" id="KW-0808">Transferase</keyword>
<dbReference type="InterPro" id="IPR036890">
    <property type="entry name" value="HATPase_C_sf"/>
</dbReference>
<feature type="transmembrane region" description="Helical" evidence="1">
    <location>
        <begin position="281"/>
        <end position="301"/>
    </location>
</feature>
<dbReference type="Gene3D" id="3.30.565.10">
    <property type="entry name" value="Histidine kinase-like ATPase, C-terminal domain"/>
    <property type="match status" value="1"/>
</dbReference>
<dbReference type="InterPro" id="IPR050640">
    <property type="entry name" value="Bact_2-comp_sensor_kinase"/>
</dbReference>
<dbReference type="GO" id="GO:0016020">
    <property type="term" value="C:membrane"/>
    <property type="evidence" value="ECO:0007669"/>
    <property type="project" value="InterPro"/>
</dbReference>
<comment type="caution">
    <text evidence="3">The sequence shown here is derived from an EMBL/GenBank/DDBJ whole genome shotgun (WGS) entry which is preliminary data.</text>
</comment>
<feature type="domain" description="Signal transduction histidine kinase internal region" evidence="2">
    <location>
        <begin position="461"/>
        <end position="539"/>
    </location>
</feature>
<feature type="transmembrane region" description="Helical" evidence="1">
    <location>
        <begin position="375"/>
        <end position="403"/>
    </location>
</feature>
<name>A0A926NPR6_9SPHI</name>
<keyword evidence="1" id="KW-0472">Membrane</keyword>
<evidence type="ECO:0000256" key="1">
    <source>
        <dbReference type="SAM" id="Phobius"/>
    </source>
</evidence>
<keyword evidence="3" id="KW-0418">Kinase</keyword>
<protein>
    <submittedName>
        <fullName evidence="3">Histidine kinase</fullName>
    </submittedName>
</protein>